<evidence type="ECO:0008006" key="3">
    <source>
        <dbReference type="Google" id="ProtNLM"/>
    </source>
</evidence>
<name>A0A3G9JUM4_9FIRM</name>
<dbReference type="PANTHER" id="PTHR32329">
    <property type="entry name" value="BIFUNCTIONAL PROTEIN [INCLUDES 2-HYDROXYACYL-COA DEHYDRATASE (N-TER) AND ITS ACTIVATOR DOMAIN (C_TERM)-RELATED"/>
    <property type="match status" value="1"/>
</dbReference>
<organism evidence="1 2">
    <name type="scientific">Intestinibaculum porci</name>
    <dbReference type="NCBI Taxonomy" id="2487118"/>
    <lineage>
        <taxon>Bacteria</taxon>
        <taxon>Bacillati</taxon>
        <taxon>Bacillota</taxon>
        <taxon>Erysipelotrichia</taxon>
        <taxon>Erysipelotrichales</taxon>
        <taxon>Erysipelotrichaceae</taxon>
        <taxon>Intestinibaculum</taxon>
    </lineage>
</organism>
<dbReference type="EMBL" id="AP019309">
    <property type="protein sequence ID" value="BBH26789.1"/>
    <property type="molecule type" value="Genomic_DNA"/>
</dbReference>
<evidence type="ECO:0000313" key="2">
    <source>
        <dbReference type="Proteomes" id="UP000268059"/>
    </source>
</evidence>
<reference evidence="1 2" key="1">
    <citation type="submission" date="2018-11" db="EMBL/GenBank/DDBJ databases">
        <title>Novel Erysipelotrichaceae bacterium isolated from small intestine of a swine.</title>
        <authorList>
            <person name="Kim J.S."/>
            <person name="Choe H."/>
            <person name="Lee Y.R."/>
            <person name="Kim K.M."/>
            <person name="Park D.S."/>
        </authorList>
    </citation>
    <scope>NUCLEOTIDE SEQUENCE [LARGE SCALE GENOMIC DNA]</scope>
    <source>
        <strain evidence="1 2">SG0102</strain>
    </source>
</reference>
<dbReference type="InterPro" id="IPR051805">
    <property type="entry name" value="Dehydratase_Activator_Redct"/>
</dbReference>
<evidence type="ECO:0000313" key="1">
    <source>
        <dbReference type="EMBL" id="BBH26789.1"/>
    </source>
</evidence>
<dbReference type="PANTHER" id="PTHR32329:SF2">
    <property type="entry name" value="BIFUNCTIONAL PROTEIN [INCLUDES 2-HYDROXYACYL-COA DEHYDRATASE (N-TER) AND ITS ACTIVATOR DOMAIN (C_TERM)"/>
    <property type="match status" value="1"/>
</dbReference>
<keyword evidence="2" id="KW-1185">Reference proteome</keyword>
<dbReference type="InParanoid" id="A0A3G9JUM4"/>
<sequence length="359" mass="41451">MAKSEELKVAFPMIANYNDVVRYFVEVGMNQTYIRQPKMTRRTMKLGAKYAPDMVCTPFKTILGSMIEALEAGADTLIMVFGYCRLGYYGELAERILRDLGYEFNYINMADYTTGKYKDYLKALKKINPKAKKIGMMKAGLEALKMMQNIDAIEEYYYQNLGFCEDPVKYKSIYTRFMHDMHKAKNSEDINEGYNKALEAFQSIPVHKGELPLKVAVLGEYFTVMDEFSNFNLEQDLAMMGVEVHRWMNVTHRNLHYPGEKNLHPRIQEYCQYEMGPTSSANIWYAKECAEKGFDGIIHVKSAGCTPEIDIMPVLSRISSDFKIPILYLTYDAQDGDAGFQTRLEAFYDMIEMRKKVNI</sequence>
<protein>
    <recommendedName>
        <fullName evidence="3">2-hydroxyglutaryl-CoA dehydratase</fullName>
    </recommendedName>
</protein>
<accession>A0A3G9JUM4</accession>
<dbReference type="AlphaFoldDB" id="A0A3G9JUM4"/>
<dbReference type="InterPro" id="IPR010327">
    <property type="entry name" value="FldB/FldC_alpha/beta"/>
</dbReference>
<dbReference type="Proteomes" id="UP000268059">
    <property type="component" value="Chromosome"/>
</dbReference>
<dbReference type="RefSeq" id="WP_125119611.1">
    <property type="nucleotide sequence ID" value="NZ_AP019309.1"/>
</dbReference>
<dbReference type="Gene3D" id="3.40.50.11900">
    <property type="match status" value="1"/>
</dbReference>
<dbReference type="KEGG" id="ebm:SG0102_17230"/>
<gene>
    <name evidence="1" type="ORF">SG0102_17230</name>
</gene>
<dbReference type="Pfam" id="PF06050">
    <property type="entry name" value="HGD-D"/>
    <property type="match status" value="1"/>
</dbReference>
<dbReference type="OrthoDB" id="9780120at2"/>
<proteinExistence type="predicted"/>